<keyword evidence="3" id="KW-1185">Reference proteome</keyword>
<dbReference type="GO" id="GO:0005739">
    <property type="term" value="C:mitochondrion"/>
    <property type="evidence" value="ECO:0007669"/>
    <property type="project" value="TreeGrafter"/>
</dbReference>
<dbReference type="GO" id="GO:0006210">
    <property type="term" value="P:thymine catabolic process"/>
    <property type="evidence" value="ECO:0007669"/>
    <property type="project" value="TreeGrafter"/>
</dbReference>
<evidence type="ECO:0000313" key="2">
    <source>
        <dbReference type="EMBL" id="KAF0296387.1"/>
    </source>
</evidence>
<dbReference type="PANTHER" id="PTHR43866">
    <property type="entry name" value="MALONATE-SEMIALDEHYDE DEHYDROGENASE"/>
    <property type="match status" value="1"/>
</dbReference>
<gene>
    <name evidence="2" type="primary">alh-8_0</name>
    <name evidence="2" type="ORF">FJT64_006152</name>
</gene>
<dbReference type="PANTHER" id="PTHR43866:SF3">
    <property type="entry name" value="METHYLMALONATE-SEMIALDEHYDE DEHYDROGENASE [ACYLATING], MITOCHONDRIAL"/>
    <property type="match status" value="1"/>
</dbReference>
<evidence type="ECO:0000256" key="1">
    <source>
        <dbReference type="ARBA" id="ARBA00009986"/>
    </source>
</evidence>
<accession>A0A6A4VIZ5</accession>
<proteinExistence type="inferred from homology"/>
<dbReference type="InterPro" id="IPR010061">
    <property type="entry name" value="MeMal-semiAld_DH"/>
</dbReference>
<dbReference type="EMBL" id="VIIS01001565">
    <property type="protein sequence ID" value="KAF0296387.1"/>
    <property type="molecule type" value="Genomic_DNA"/>
</dbReference>
<comment type="similarity">
    <text evidence="1">Belongs to the aldehyde dehydrogenase family.</text>
</comment>
<dbReference type="Proteomes" id="UP000440578">
    <property type="component" value="Unassembled WGS sequence"/>
</dbReference>
<protein>
    <submittedName>
        <fullName evidence="2">Putative methylmalonate-semialdehyde dehydrogenase [acylating], mitochondrial</fullName>
    </submittedName>
</protein>
<sequence>MTRARVIRARSAAESSQPLSRGLSAALPDSTGAHVVGTISRSRVAGAVPEETNTQCTKWGESDAISPIWLNSTGRGITTHQRISKVGVNVPIPVPLPMFSFTGSRGSFLGDANFYGKAPYAPCWG</sequence>
<dbReference type="GO" id="GO:0004491">
    <property type="term" value="F:methylmalonate-semialdehyde dehydrogenase (acylating, NAD) activity"/>
    <property type="evidence" value="ECO:0007669"/>
    <property type="project" value="InterPro"/>
</dbReference>
<organism evidence="2 3">
    <name type="scientific">Amphibalanus amphitrite</name>
    <name type="common">Striped barnacle</name>
    <name type="synonym">Balanus amphitrite</name>
    <dbReference type="NCBI Taxonomy" id="1232801"/>
    <lineage>
        <taxon>Eukaryota</taxon>
        <taxon>Metazoa</taxon>
        <taxon>Ecdysozoa</taxon>
        <taxon>Arthropoda</taxon>
        <taxon>Crustacea</taxon>
        <taxon>Multicrustacea</taxon>
        <taxon>Cirripedia</taxon>
        <taxon>Thoracica</taxon>
        <taxon>Thoracicalcarea</taxon>
        <taxon>Balanomorpha</taxon>
        <taxon>Balanoidea</taxon>
        <taxon>Balanidae</taxon>
        <taxon>Amphibalaninae</taxon>
        <taxon>Amphibalanus</taxon>
    </lineage>
</organism>
<comment type="caution">
    <text evidence="2">The sequence shown here is derived from an EMBL/GenBank/DDBJ whole genome shotgun (WGS) entry which is preliminary data.</text>
</comment>
<dbReference type="GO" id="GO:0006574">
    <property type="term" value="P:L-valine catabolic process"/>
    <property type="evidence" value="ECO:0007669"/>
    <property type="project" value="TreeGrafter"/>
</dbReference>
<dbReference type="AlphaFoldDB" id="A0A6A4VIZ5"/>
<evidence type="ECO:0000313" key="3">
    <source>
        <dbReference type="Proteomes" id="UP000440578"/>
    </source>
</evidence>
<reference evidence="2 3" key="1">
    <citation type="submission" date="2019-07" db="EMBL/GenBank/DDBJ databases">
        <title>Draft genome assembly of a fouling barnacle, Amphibalanus amphitrite (Darwin, 1854): The first reference genome for Thecostraca.</title>
        <authorList>
            <person name="Kim W."/>
        </authorList>
    </citation>
    <scope>NUCLEOTIDE SEQUENCE [LARGE SCALE GENOMIC DNA]</scope>
    <source>
        <strain evidence="2">SNU_AA5</strain>
        <tissue evidence="2">Soma without cirri and trophi</tissue>
    </source>
</reference>
<name>A0A6A4VIZ5_AMPAM</name>